<evidence type="ECO:0000256" key="4">
    <source>
        <dbReference type="ARBA" id="ARBA00022679"/>
    </source>
</evidence>
<dbReference type="SUPFAM" id="SSF53955">
    <property type="entry name" value="Lysozyme-like"/>
    <property type="match status" value="1"/>
</dbReference>
<comment type="catalytic activity">
    <reaction evidence="8">
        <text>[GlcNAc-(1-&gt;4)-Mur2Ac(oyl-L-Ala-gamma-D-Glu-L-Lys-D-Ala-D-Ala)](n)-di-trans,octa-cis-undecaprenyl diphosphate + beta-D-GlcNAc-(1-&gt;4)-Mur2Ac(oyl-L-Ala-gamma-D-Glu-L-Lys-D-Ala-D-Ala)-di-trans,octa-cis-undecaprenyl diphosphate = [GlcNAc-(1-&gt;4)-Mur2Ac(oyl-L-Ala-gamma-D-Glu-L-Lys-D-Ala-D-Ala)](n+1)-di-trans,octa-cis-undecaprenyl diphosphate + di-trans,octa-cis-undecaprenyl diphosphate + H(+)</text>
        <dbReference type="Rhea" id="RHEA:23708"/>
        <dbReference type="Rhea" id="RHEA-COMP:9602"/>
        <dbReference type="Rhea" id="RHEA-COMP:9603"/>
        <dbReference type="ChEBI" id="CHEBI:15378"/>
        <dbReference type="ChEBI" id="CHEBI:58405"/>
        <dbReference type="ChEBI" id="CHEBI:60033"/>
        <dbReference type="ChEBI" id="CHEBI:78435"/>
        <dbReference type="EC" id="2.4.99.28"/>
    </reaction>
</comment>
<dbReference type="Pfam" id="PF00912">
    <property type="entry name" value="Transgly"/>
    <property type="match status" value="1"/>
</dbReference>
<keyword evidence="1" id="KW-0121">Carboxypeptidase</keyword>
<gene>
    <name evidence="13" type="ORF">GCM10009665_59480</name>
</gene>
<keyword evidence="2" id="KW-0645">Protease</keyword>
<dbReference type="Pfam" id="PF00905">
    <property type="entry name" value="Transpeptidase"/>
    <property type="match status" value="1"/>
</dbReference>
<comment type="catalytic activity">
    <reaction evidence="7">
        <text>Preferential cleavage: (Ac)2-L-Lys-D-Ala-|-D-Ala. Also transpeptidation of peptidyl-alanyl moieties that are N-acyl substituents of D-alanine.</text>
        <dbReference type="EC" id="3.4.16.4"/>
    </reaction>
</comment>
<feature type="compositionally biased region" description="Gly residues" evidence="9">
    <location>
        <begin position="886"/>
        <end position="898"/>
    </location>
</feature>
<feature type="region of interest" description="Disordered" evidence="9">
    <location>
        <begin position="1"/>
        <end position="113"/>
    </location>
</feature>
<proteinExistence type="predicted"/>
<organism evidence="13 14">
    <name type="scientific">Kitasatospora nipponensis</name>
    <dbReference type="NCBI Taxonomy" id="258049"/>
    <lineage>
        <taxon>Bacteria</taxon>
        <taxon>Bacillati</taxon>
        <taxon>Actinomycetota</taxon>
        <taxon>Actinomycetes</taxon>
        <taxon>Kitasatosporales</taxon>
        <taxon>Streptomycetaceae</taxon>
        <taxon>Kitasatospora</taxon>
    </lineage>
</organism>
<keyword evidence="6" id="KW-0511">Multifunctional enzyme</keyword>
<evidence type="ECO:0000313" key="13">
    <source>
        <dbReference type="EMBL" id="GAA1261902.1"/>
    </source>
</evidence>
<evidence type="ECO:0000313" key="14">
    <source>
        <dbReference type="Proteomes" id="UP001500037"/>
    </source>
</evidence>
<feature type="domain" description="Glycosyl transferase family 51" evidence="12">
    <location>
        <begin position="179"/>
        <end position="352"/>
    </location>
</feature>
<keyword evidence="3" id="KW-0328">Glycosyltransferase</keyword>
<dbReference type="Gene3D" id="1.10.3810.10">
    <property type="entry name" value="Biosynthetic peptidoglycan transglycosylase-like"/>
    <property type="match status" value="1"/>
</dbReference>
<dbReference type="InterPro" id="IPR012338">
    <property type="entry name" value="Beta-lactam/transpept-like"/>
</dbReference>
<dbReference type="RefSeq" id="WP_344445149.1">
    <property type="nucleotide sequence ID" value="NZ_BAAALF010000148.1"/>
</dbReference>
<feature type="domain" description="Penicillin-binding protein transpeptidase" evidence="11">
    <location>
        <begin position="460"/>
        <end position="758"/>
    </location>
</feature>
<keyword evidence="5" id="KW-0378">Hydrolase</keyword>
<accession>A0ABP4HEA3</accession>
<dbReference type="InterPro" id="IPR001460">
    <property type="entry name" value="PCN-bd_Tpept"/>
</dbReference>
<comment type="caution">
    <text evidence="13">The sequence shown here is derived from an EMBL/GenBank/DDBJ whole genome shotgun (WGS) entry which is preliminary data.</text>
</comment>
<keyword evidence="10" id="KW-1133">Transmembrane helix</keyword>
<feature type="compositionally biased region" description="Gly residues" evidence="9">
    <location>
        <begin position="88"/>
        <end position="103"/>
    </location>
</feature>
<feature type="compositionally biased region" description="Low complexity" evidence="9">
    <location>
        <begin position="899"/>
        <end position="913"/>
    </location>
</feature>
<dbReference type="EMBL" id="BAAALF010000148">
    <property type="protein sequence ID" value="GAA1261902.1"/>
    <property type="molecule type" value="Genomic_DNA"/>
</dbReference>
<dbReference type="InterPro" id="IPR050396">
    <property type="entry name" value="Glycosyltr_51/Transpeptidase"/>
</dbReference>
<evidence type="ECO:0000259" key="11">
    <source>
        <dbReference type="Pfam" id="PF00905"/>
    </source>
</evidence>
<feature type="region of interest" description="Disordered" evidence="9">
    <location>
        <begin position="773"/>
        <end position="913"/>
    </location>
</feature>
<evidence type="ECO:0000256" key="9">
    <source>
        <dbReference type="SAM" id="MobiDB-lite"/>
    </source>
</evidence>
<evidence type="ECO:0000256" key="1">
    <source>
        <dbReference type="ARBA" id="ARBA00022645"/>
    </source>
</evidence>
<dbReference type="Proteomes" id="UP001500037">
    <property type="component" value="Unassembled WGS sequence"/>
</dbReference>
<dbReference type="SUPFAM" id="SSF56601">
    <property type="entry name" value="beta-lactamase/transpeptidase-like"/>
    <property type="match status" value="1"/>
</dbReference>
<evidence type="ECO:0000259" key="12">
    <source>
        <dbReference type="Pfam" id="PF00912"/>
    </source>
</evidence>
<evidence type="ECO:0000256" key="5">
    <source>
        <dbReference type="ARBA" id="ARBA00022801"/>
    </source>
</evidence>
<keyword evidence="14" id="KW-1185">Reference proteome</keyword>
<sequence length="913" mass="95252">MSEHRRRSANPGGGEQPPGGATGGRPYAYGSPPDGAPSYDTPGRPAPSRAGGPRGPQGTRETAQQPRMTRAEMRKGQKGGRKAADASGGAGGPGGGKGGRGPGGKPPGKKRFIDYPRWGKTGVRRWLPSWRQWLTVFLIFFGGGVAAVGTAYAMTNVPQLKDMVHDQNNIYYWADGSEMTRSGTTNRQIVPLSDINKSTQDAVIAAENETFRTDSGIDPKGIARAVYNMASGQATQGGSTITQQYVKNAYLSQDQTLSRKLKEFFITLKINQKLTKDEILDGYLNTSYFGRGANGIQAAAKAYYNVDAKDLNPCQSAMLAGLLKGASYYDPSLSAANHERMVGRYNYVLDRMVITKALTPEDRAKCNTFPDPGKQQTSNTMNGQVGYLVDTVNKFMVSKDPTITEAALAKGGYRIYTTFQKDKVDALSKAVDAVMAENIDPAKRPDTDSHVQVGAASVVPGDGAIVAMYGGPGFDKGQYANNADALGVPVGSTFKPYVLATAMQQGVLTQTGPDGKPMRLNEDSRYNADDLSTIRKPDGSLVMDHGKPFKQKNDEDGPQGFITLRQAMIQSFNVPYVQLGEDVGGDNIKKMAVQMGLKDDSMPNPGDASFAIGTSTPSAIRMASGYSVFAARGKQTDPYSVTKVEYGGKPLPAFTKPQVKQVLDQAVADNITSVLQDVVQSGTGTKAKAVGRPIAGKTGTTDKGTSAWFDGYTPQLTTAVSMFREDAANPKLLSLIGTGGKSSFYGGDLPTEIFSKYMKDALANVPVADFPAPEPVNTEVDASGAPSTASPSPSASPTDSPTAAAPVTIAPPTPDAPITAAPTTHQPPTGGGVPPTCLPGLDCGSTTAPPPVTKSPGGGGGNTCLPVVGCPSTSDSATPSPTRTRPGGGGGTPTGGNTGPATPTGGATAAPTN</sequence>
<feature type="compositionally biased region" description="Low complexity" evidence="9">
    <location>
        <begin position="42"/>
        <end position="51"/>
    </location>
</feature>
<keyword evidence="10" id="KW-0812">Transmembrane</keyword>
<dbReference type="PANTHER" id="PTHR32282">
    <property type="entry name" value="BINDING PROTEIN TRANSPEPTIDASE, PUTATIVE-RELATED"/>
    <property type="match status" value="1"/>
</dbReference>
<dbReference type="PANTHER" id="PTHR32282:SF34">
    <property type="entry name" value="PENICILLIN-BINDING PROTEIN 1A"/>
    <property type="match status" value="1"/>
</dbReference>
<dbReference type="InterPro" id="IPR001264">
    <property type="entry name" value="Glyco_trans_51"/>
</dbReference>
<name>A0ABP4HEA3_9ACTN</name>
<evidence type="ECO:0000256" key="8">
    <source>
        <dbReference type="ARBA" id="ARBA00049902"/>
    </source>
</evidence>
<reference evidence="14" key="1">
    <citation type="journal article" date="2019" name="Int. J. Syst. Evol. Microbiol.">
        <title>The Global Catalogue of Microorganisms (GCM) 10K type strain sequencing project: providing services to taxonomists for standard genome sequencing and annotation.</title>
        <authorList>
            <consortium name="The Broad Institute Genomics Platform"/>
            <consortium name="The Broad Institute Genome Sequencing Center for Infectious Disease"/>
            <person name="Wu L."/>
            <person name="Ma J."/>
        </authorList>
    </citation>
    <scope>NUCLEOTIDE SEQUENCE [LARGE SCALE GENOMIC DNA]</scope>
    <source>
        <strain evidence="14">JCM 13004</strain>
    </source>
</reference>
<feature type="compositionally biased region" description="Low complexity" evidence="9">
    <location>
        <begin position="782"/>
        <end position="808"/>
    </location>
</feature>
<evidence type="ECO:0000256" key="3">
    <source>
        <dbReference type="ARBA" id="ARBA00022676"/>
    </source>
</evidence>
<feature type="compositionally biased region" description="Gly residues" evidence="9">
    <location>
        <begin position="11"/>
        <end position="23"/>
    </location>
</feature>
<evidence type="ECO:0000256" key="2">
    <source>
        <dbReference type="ARBA" id="ARBA00022670"/>
    </source>
</evidence>
<dbReference type="Gene3D" id="3.40.710.10">
    <property type="entry name" value="DD-peptidase/beta-lactamase superfamily"/>
    <property type="match status" value="1"/>
</dbReference>
<feature type="transmembrane region" description="Helical" evidence="10">
    <location>
        <begin position="133"/>
        <end position="154"/>
    </location>
</feature>
<evidence type="ECO:0000256" key="10">
    <source>
        <dbReference type="SAM" id="Phobius"/>
    </source>
</evidence>
<evidence type="ECO:0000256" key="6">
    <source>
        <dbReference type="ARBA" id="ARBA00023268"/>
    </source>
</evidence>
<dbReference type="InterPro" id="IPR036950">
    <property type="entry name" value="PBP_transglycosylase"/>
</dbReference>
<feature type="compositionally biased region" description="Low complexity" evidence="9">
    <location>
        <begin position="876"/>
        <end position="885"/>
    </location>
</feature>
<keyword evidence="4" id="KW-0808">Transferase</keyword>
<dbReference type="InterPro" id="IPR023346">
    <property type="entry name" value="Lysozyme-like_dom_sf"/>
</dbReference>
<evidence type="ECO:0000256" key="7">
    <source>
        <dbReference type="ARBA" id="ARBA00034000"/>
    </source>
</evidence>
<keyword evidence="10" id="KW-0472">Membrane</keyword>
<protein>
    <submittedName>
        <fullName evidence="13">Transglycosylase domain-containing protein</fullName>
    </submittedName>
</protein>